<protein>
    <submittedName>
        <fullName evidence="2">GNAT family N-acetyltransferase</fullName>
    </submittedName>
</protein>
<feature type="domain" description="N-acetyltransferase" evidence="1">
    <location>
        <begin position="2"/>
        <end position="143"/>
    </location>
</feature>
<dbReference type="Proteomes" id="UP000659496">
    <property type="component" value="Unassembled WGS sequence"/>
</dbReference>
<gene>
    <name evidence="2" type="ORF">H9659_03100</name>
</gene>
<keyword evidence="3" id="KW-1185">Reference proteome</keyword>
<dbReference type="InterPro" id="IPR000182">
    <property type="entry name" value="GNAT_dom"/>
</dbReference>
<dbReference type="EMBL" id="JACSQY010000001">
    <property type="protein sequence ID" value="MBD7907325.1"/>
    <property type="molecule type" value="Genomic_DNA"/>
</dbReference>
<dbReference type="SUPFAM" id="SSF55729">
    <property type="entry name" value="Acyl-CoA N-acyltransferases (Nat)"/>
    <property type="match status" value="1"/>
</dbReference>
<evidence type="ECO:0000259" key="1">
    <source>
        <dbReference type="PROSITE" id="PS51186"/>
    </source>
</evidence>
<sequence>MYEVKIATSEQEREAAFTVRKKVFVEEQGVPLSMEIDEHDQTSSHFVVYDGPKAIAAGRIRSISSEVGKVERVCVLKEYRGQHLGVLIMNALEEHAKTTGIHKILLNAQSYAIPFYEKLGYGVTSPEFMDADIPHRAMEKQIDLSL</sequence>
<dbReference type="InterPro" id="IPR039143">
    <property type="entry name" value="GNPNAT1-like"/>
</dbReference>
<dbReference type="RefSeq" id="WP_191688472.1">
    <property type="nucleotide sequence ID" value="NZ_JACSQY010000001.1"/>
</dbReference>
<dbReference type="PROSITE" id="PS51186">
    <property type="entry name" value="GNAT"/>
    <property type="match status" value="1"/>
</dbReference>
<accession>A0ABR8PGN1</accession>
<name>A0ABR8PGN1_9BACL</name>
<dbReference type="Gene3D" id="3.40.630.30">
    <property type="match status" value="1"/>
</dbReference>
<proteinExistence type="predicted"/>
<evidence type="ECO:0000313" key="2">
    <source>
        <dbReference type="EMBL" id="MBD7907325.1"/>
    </source>
</evidence>
<reference evidence="2 3" key="1">
    <citation type="submission" date="2020-08" db="EMBL/GenBank/DDBJ databases">
        <title>A Genomic Blueprint of the Chicken Gut Microbiome.</title>
        <authorList>
            <person name="Gilroy R."/>
            <person name="Ravi A."/>
            <person name="Getino M."/>
            <person name="Pursley I."/>
            <person name="Horton D.L."/>
            <person name="Alikhan N.-F."/>
            <person name="Baker D."/>
            <person name="Gharbi K."/>
            <person name="Hall N."/>
            <person name="Watson M."/>
            <person name="Adriaenssens E.M."/>
            <person name="Foster-Nyarko E."/>
            <person name="Jarju S."/>
            <person name="Secka A."/>
            <person name="Antonio M."/>
            <person name="Oren A."/>
            <person name="Chaudhuri R."/>
            <person name="La Ragione R.M."/>
            <person name="Hildebrand F."/>
            <person name="Pallen M.J."/>
        </authorList>
    </citation>
    <scope>NUCLEOTIDE SEQUENCE [LARGE SCALE GENOMIC DNA]</scope>
    <source>
        <strain evidence="2 3">Sa3CUA8</strain>
    </source>
</reference>
<comment type="caution">
    <text evidence="2">The sequence shown here is derived from an EMBL/GenBank/DDBJ whole genome shotgun (WGS) entry which is preliminary data.</text>
</comment>
<dbReference type="PANTHER" id="PTHR13355:SF11">
    <property type="entry name" value="GLUCOSAMINE 6-PHOSPHATE N-ACETYLTRANSFERASE"/>
    <property type="match status" value="1"/>
</dbReference>
<dbReference type="InterPro" id="IPR016181">
    <property type="entry name" value="Acyl_CoA_acyltransferase"/>
</dbReference>
<evidence type="ECO:0000313" key="3">
    <source>
        <dbReference type="Proteomes" id="UP000659496"/>
    </source>
</evidence>
<dbReference type="CDD" id="cd04301">
    <property type="entry name" value="NAT_SF"/>
    <property type="match status" value="1"/>
</dbReference>
<dbReference type="PANTHER" id="PTHR13355">
    <property type="entry name" value="GLUCOSAMINE 6-PHOSPHATE N-ACETYLTRANSFERASE"/>
    <property type="match status" value="1"/>
</dbReference>
<dbReference type="Pfam" id="PF13673">
    <property type="entry name" value="Acetyltransf_10"/>
    <property type="match status" value="1"/>
</dbReference>
<organism evidence="2 3">
    <name type="scientific">Sporosarcina gallistercoris</name>
    <dbReference type="NCBI Taxonomy" id="2762245"/>
    <lineage>
        <taxon>Bacteria</taxon>
        <taxon>Bacillati</taxon>
        <taxon>Bacillota</taxon>
        <taxon>Bacilli</taxon>
        <taxon>Bacillales</taxon>
        <taxon>Caryophanaceae</taxon>
        <taxon>Sporosarcina</taxon>
    </lineage>
</organism>